<reference evidence="2 3" key="1">
    <citation type="journal article" date="2015" name="Nature">
        <title>rRNA introns, odd ribosomes, and small enigmatic genomes across a large radiation of phyla.</title>
        <authorList>
            <person name="Brown C.T."/>
            <person name="Hug L.A."/>
            <person name="Thomas B.C."/>
            <person name="Sharon I."/>
            <person name="Castelle C.J."/>
            <person name="Singh A."/>
            <person name="Wilkins M.J."/>
            <person name="Williams K.H."/>
            <person name="Banfield J.F."/>
        </authorList>
    </citation>
    <scope>NUCLEOTIDE SEQUENCE [LARGE SCALE GENOMIC DNA]</scope>
</reference>
<sequence>MHDLALTLPGGPTIAPPQGFNTSYTDLGSVISAALNLAIVIAAVLMFFWMIWGIFQYIYAGGDKENLGKARSRITLAIVGFIIVIIALAISQFAGTIIPQRENQPVTPVSQPK</sequence>
<feature type="transmembrane region" description="Helical" evidence="1">
    <location>
        <begin position="76"/>
        <end position="98"/>
    </location>
</feature>
<feature type="transmembrane region" description="Helical" evidence="1">
    <location>
        <begin position="30"/>
        <end position="55"/>
    </location>
</feature>
<keyword evidence="1" id="KW-0472">Membrane</keyword>
<comment type="caution">
    <text evidence="2">The sequence shown here is derived from an EMBL/GenBank/DDBJ whole genome shotgun (WGS) entry which is preliminary data.</text>
</comment>
<name>A0A0G1E5D0_9BACT</name>
<dbReference type="EMBL" id="LCEJ01000045">
    <property type="protein sequence ID" value="KKS69783.1"/>
    <property type="molecule type" value="Genomic_DNA"/>
</dbReference>
<evidence type="ECO:0000256" key="1">
    <source>
        <dbReference type="SAM" id="Phobius"/>
    </source>
</evidence>
<dbReference type="Pfam" id="PF18895">
    <property type="entry name" value="T4SS_pilin"/>
    <property type="match status" value="1"/>
</dbReference>
<organism evidence="2 3">
    <name type="scientific">Candidatus Daviesbacteria bacterium GW2011_GWA2_42_7</name>
    <dbReference type="NCBI Taxonomy" id="1618425"/>
    <lineage>
        <taxon>Bacteria</taxon>
        <taxon>Candidatus Daviesiibacteriota</taxon>
    </lineage>
</organism>
<accession>A0A0G1E5D0</accession>
<evidence type="ECO:0000313" key="3">
    <source>
        <dbReference type="Proteomes" id="UP000034785"/>
    </source>
</evidence>
<dbReference type="Proteomes" id="UP000034785">
    <property type="component" value="Unassembled WGS sequence"/>
</dbReference>
<gene>
    <name evidence="2" type="ORF">UV41_C0045G0007</name>
</gene>
<protein>
    <submittedName>
        <fullName evidence="2">Uncharacterized protein</fullName>
    </submittedName>
</protein>
<proteinExistence type="predicted"/>
<keyword evidence="1" id="KW-0812">Transmembrane</keyword>
<dbReference type="AlphaFoldDB" id="A0A0G1E5D0"/>
<dbReference type="InterPro" id="IPR043993">
    <property type="entry name" value="T4SS_pilin"/>
</dbReference>
<keyword evidence="1" id="KW-1133">Transmembrane helix</keyword>
<evidence type="ECO:0000313" key="2">
    <source>
        <dbReference type="EMBL" id="KKS69783.1"/>
    </source>
</evidence>